<proteinExistence type="predicted"/>
<sequence>MQSKGRRDLYYRTDLVHQCLHPYPTLSHITPLVSRPHLFCKKHSSTCTIPSLSGCRPLHAAFLDVISIDYYALRVEPPMYSYGRANVTSGRTFIDCSSQLSTKLRLTRLINPVQKGGHHAACCVAFCGRVNCFIVIAF</sequence>
<accession>A0A8J6FJF3</accession>
<evidence type="ECO:0000313" key="2">
    <source>
        <dbReference type="Proteomes" id="UP000770717"/>
    </source>
</evidence>
<evidence type="ECO:0000313" key="1">
    <source>
        <dbReference type="EMBL" id="KAG9488446.1"/>
    </source>
</evidence>
<keyword evidence="2" id="KW-1185">Reference proteome</keyword>
<dbReference type="EMBL" id="WNTK01000003">
    <property type="protein sequence ID" value="KAG9488446.1"/>
    <property type="molecule type" value="Genomic_DNA"/>
</dbReference>
<protein>
    <submittedName>
        <fullName evidence="1">Uncharacterized protein</fullName>
    </submittedName>
</protein>
<dbReference type="AlphaFoldDB" id="A0A8J6FJF3"/>
<gene>
    <name evidence="1" type="ORF">GDO78_007967</name>
</gene>
<name>A0A8J6FJF3_ELECQ</name>
<reference evidence="1" key="1">
    <citation type="thesis" date="2020" institute="ProQuest LLC" country="789 East Eisenhower Parkway, Ann Arbor, MI, USA">
        <title>Comparative Genomics and Chromosome Evolution.</title>
        <authorList>
            <person name="Mudd A.B."/>
        </authorList>
    </citation>
    <scope>NUCLEOTIDE SEQUENCE</scope>
    <source>
        <strain evidence="1">HN-11 Male</strain>
        <tissue evidence="1">Kidney and liver</tissue>
    </source>
</reference>
<dbReference type="Proteomes" id="UP000770717">
    <property type="component" value="Unassembled WGS sequence"/>
</dbReference>
<comment type="caution">
    <text evidence="1">The sequence shown here is derived from an EMBL/GenBank/DDBJ whole genome shotgun (WGS) entry which is preliminary data.</text>
</comment>
<organism evidence="1 2">
    <name type="scientific">Eleutherodactylus coqui</name>
    <name type="common">Puerto Rican coqui</name>
    <dbReference type="NCBI Taxonomy" id="57060"/>
    <lineage>
        <taxon>Eukaryota</taxon>
        <taxon>Metazoa</taxon>
        <taxon>Chordata</taxon>
        <taxon>Craniata</taxon>
        <taxon>Vertebrata</taxon>
        <taxon>Euteleostomi</taxon>
        <taxon>Amphibia</taxon>
        <taxon>Batrachia</taxon>
        <taxon>Anura</taxon>
        <taxon>Neobatrachia</taxon>
        <taxon>Hyloidea</taxon>
        <taxon>Eleutherodactylidae</taxon>
        <taxon>Eleutherodactylinae</taxon>
        <taxon>Eleutherodactylus</taxon>
        <taxon>Eleutherodactylus</taxon>
    </lineage>
</organism>